<gene>
    <name evidence="1" type="ORF">K466DRAFT_507871</name>
</gene>
<dbReference type="InParanoid" id="A0A5C3NLB5"/>
<dbReference type="EMBL" id="ML212903">
    <property type="protein sequence ID" value="TFK78005.1"/>
    <property type="molecule type" value="Genomic_DNA"/>
</dbReference>
<keyword evidence="2" id="KW-1185">Reference proteome</keyword>
<feature type="non-terminal residue" evidence="1">
    <location>
        <position position="73"/>
    </location>
</feature>
<protein>
    <submittedName>
        <fullName evidence="1">Uncharacterized protein</fullName>
    </submittedName>
</protein>
<evidence type="ECO:0000313" key="1">
    <source>
        <dbReference type="EMBL" id="TFK78005.1"/>
    </source>
</evidence>
<proteinExistence type="predicted"/>
<sequence length="73" mass="8509">MEGCSLQGAPQLFVSVSHTYFQELAEQEYQKWGPARPVKQLVPEHYHEYLSVFSKEASERLPNHHPYDHAIEL</sequence>
<organism evidence="1 2">
    <name type="scientific">Polyporus arcularius HHB13444</name>
    <dbReference type="NCBI Taxonomy" id="1314778"/>
    <lineage>
        <taxon>Eukaryota</taxon>
        <taxon>Fungi</taxon>
        <taxon>Dikarya</taxon>
        <taxon>Basidiomycota</taxon>
        <taxon>Agaricomycotina</taxon>
        <taxon>Agaricomycetes</taxon>
        <taxon>Polyporales</taxon>
        <taxon>Polyporaceae</taxon>
        <taxon>Polyporus</taxon>
    </lineage>
</organism>
<dbReference type="AlphaFoldDB" id="A0A5C3NLB5"/>
<dbReference type="STRING" id="1314778.A0A5C3NLB5"/>
<dbReference type="Proteomes" id="UP000308197">
    <property type="component" value="Unassembled WGS sequence"/>
</dbReference>
<accession>A0A5C3NLB5</accession>
<evidence type="ECO:0000313" key="2">
    <source>
        <dbReference type="Proteomes" id="UP000308197"/>
    </source>
</evidence>
<reference evidence="1 2" key="1">
    <citation type="journal article" date="2019" name="Nat. Ecol. Evol.">
        <title>Megaphylogeny resolves global patterns of mushroom evolution.</title>
        <authorList>
            <person name="Varga T."/>
            <person name="Krizsan K."/>
            <person name="Foldi C."/>
            <person name="Dima B."/>
            <person name="Sanchez-Garcia M."/>
            <person name="Sanchez-Ramirez S."/>
            <person name="Szollosi G.J."/>
            <person name="Szarkandi J.G."/>
            <person name="Papp V."/>
            <person name="Albert L."/>
            <person name="Andreopoulos W."/>
            <person name="Angelini C."/>
            <person name="Antonin V."/>
            <person name="Barry K.W."/>
            <person name="Bougher N.L."/>
            <person name="Buchanan P."/>
            <person name="Buyck B."/>
            <person name="Bense V."/>
            <person name="Catcheside P."/>
            <person name="Chovatia M."/>
            <person name="Cooper J."/>
            <person name="Damon W."/>
            <person name="Desjardin D."/>
            <person name="Finy P."/>
            <person name="Geml J."/>
            <person name="Haridas S."/>
            <person name="Hughes K."/>
            <person name="Justo A."/>
            <person name="Karasinski D."/>
            <person name="Kautmanova I."/>
            <person name="Kiss B."/>
            <person name="Kocsube S."/>
            <person name="Kotiranta H."/>
            <person name="LaButti K.M."/>
            <person name="Lechner B.E."/>
            <person name="Liimatainen K."/>
            <person name="Lipzen A."/>
            <person name="Lukacs Z."/>
            <person name="Mihaltcheva S."/>
            <person name="Morgado L.N."/>
            <person name="Niskanen T."/>
            <person name="Noordeloos M.E."/>
            <person name="Ohm R.A."/>
            <person name="Ortiz-Santana B."/>
            <person name="Ovrebo C."/>
            <person name="Racz N."/>
            <person name="Riley R."/>
            <person name="Savchenko A."/>
            <person name="Shiryaev A."/>
            <person name="Soop K."/>
            <person name="Spirin V."/>
            <person name="Szebenyi C."/>
            <person name="Tomsovsky M."/>
            <person name="Tulloss R.E."/>
            <person name="Uehling J."/>
            <person name="Grigoriev I.V."/>
            <person name="Vagvolgyi C."/>
            <person name="Papp T."/>
            <person name="Martin F.M."/>
            <person name="Miettinen O."/>
            <person name="Hibbett D.S."/>
            <person name="Nagy L.G."/>
        </authorList>
    </citation>
    <scope>NUCLEOTIDE SEQUENCE [LARGE SCALE GENOMIC DNA]</scope>
    <source>
        <strain evidence="1 2">HHB13444</strain>
    </source>
</reference>
<name>A0A5C3NLB5_9APHY</name>